<accession>A0ABV4XYA7</accession>
<protein>
    <submittedName>
        <fullName evidence="1">DUF3134 domain-containing protein</fullName>
    </submittedName>
</protein>
<proteinExistence type="predicted"/>
<dbReference type="Pfam" id="PF11332">
    <property type="entry name" value="DUF3134"/>
    <property type="match status" value="1"/>
</dbReference>
<name>A0ABV4XYA7_9CYAN</name>
<organism evidence="1 2">
    <name type="scientific">Floridaenema flaviceps BLCC-F50</name>
    <dbReference type="NCBI Taxonomy" id="3153642"/>
    <lineage>
        <taxon>Bacteria</taxon>
        <taxon>Bacillati</taxon>
        <taxon>Cyanobacteriota</taxon>
        <taxon>Cyanophyceae</taxon>
        <taxon>Oscillatoriophycideae</taxon>
        <taxon>Aerosakkonematales</taxon>
        <taxon>Aerosakkonemataceae</taxon>
        <taxon>Floridanema</taxon>
        <taxon>Floridanema flaviceps</taxon>
    </lineage>
</organism>
<dbReference type="RefSeq" id="WP_413266349.1">
    <property type="nucleotide sequence ID" value="NZ_JBHFNR010000212.1"/>
</dbReference>
<dbReference type="Proteomes" id="UP001576784">
    <property type="component" value="Unassembled WGS sequence"/>
</dbReference>
<reference evidence="1 2" key="1">
    <citation type="submission" date="2024-09" db="EMBL/GenBank/DDBJ databases">
        <title>Floridaenema gen nov. (Aerosakkonemataceae, Aerosakkonematales ord. nov., Cyanobacteria) from benthic tropical and subtropical fresh waters, with the description of four new species.</title>
        <authorList>
            <person name="Moretto J.A."/>
            <person name="Berthold D.E."/>
            <person name="Lefler F.W."/>
            <person name="Huang I.-S."/>
            <person name="Laughinghouse H. IV."/>
        </authorList>
    </citation>
    <scope>NUCLEOTIDE SEQUENCE [LARGE SCALE GENOMIC DNA]</scope>
    <source>
        <strain evidence="1 2">BLCC-F50</strain>
    </source>
</reference>
<sequence>MVYNPSLREEPIDQPAAVIPTKHETSILDWLESTGRLLARDEVASQDYSEEGEDIDGLIAVDEVGYDDDFDDDDIGELDEEI</sequence>
<evidence type="ECO:0000313" key="2">
    <source>
        <dbReference type="Proteomes" id="UP001576784"/>
    </source>
</evidence>
<comment type="caution">
    <text evidence="1">The sequence shown here is derived from an EMBL/GenBank/DDBJ whole genome shotgun (WGS) entry which is preliminary data.</text>
</comment>
<gene>
    <name evidence="1" type="ORF">ACE1CI_27765</name>
</gene>
<keyword evidence="2" id="KW-1185">Reference proteome</keyword>
<dbReference type="InterPro" id="IPR021481">
    <property type="entry name" value="DUF3134"/>
</dbReference>
<dbReference type="EMBL" id="JBHFNR010000212">
    <property type="protein sequence ID" value="MFB2896726.1"/>
    <property type="molecule type" value="Genomic_DNA"/>
</dbReference>
<evidence type="ECO:0000313" key="1">
    <source>
        <dbReference type="EMBL" id="MFB2896726.1"/>
    </source>
</evidence>